<dbReference type="Proteomes" id="UP000823775">
    <property type="component" value="Unassembled WGS sequence"/>
</dbReference>
<name>A0ABS8Y6Z4_DATST</name>
<feature type="non-terminal residue" evidence="1">
    <location>
        <position position="1"/>
    </location>
</feature>
<sequence length="135" mass="15144">LFSGEEGQRRGRRERVAVGRLVRERGRSREASGGGWSFRRLAVRGDFPVDLAGEDEEGVAAGFGREGSETRVREGKNWNEAALHGCGRRGEKKRRGEKRRLVAVRKGVTVVLWFSGDGWGCSPEFIEIMVRRRSS</sequence>
<comment type="caution">
    <text evidence="1">The sequence shown here is derived from an EMBL/GenBank/DDBJ whole genome shotgun (WGS) entry which is preliminary data.</text>
</comment>
<protein>
    <submittedName>
        <fullName evidence="1">Uncharacterized protein</fullName>
    </submittedName>
</protein>
<keyword evidence="2" id="KW-1185">Reference proteome</keyword>
<accession>A0ABS8Y6Z4</accession>
<organism evidence="1 2">
    <name type="scientific">Datura stramonium</name>
    <name type="common">Jimsonweed</name>
    <name type="synonym">Common thornapple</name>
    <dbReference type="NCBI Taxonomy" id="4076"/>
    <lineage>
        <taxon>Eukaryota</taxon>
        <taxon>Viridiplantae</taxon>
        <taxon>Streptophyta</taxon>
        <taxon>Embryophyta</taxon>
        <taxon>Tracheophyta</taxon>
        <taxon>Spermatophyta</taxon>
        <taxon>Magnoliopsida</taxon>
        <taxon>eudicotyledons</taxon>
        <taxon>Gunneridae</taxon>
        <taxon>Pentapetalae</taxon>
        <taxon>asterids</taxon>
        <taxon>lamiids</taxon>
        <taxon>Solanales</taxon>
        <taxon>Solanaceae</taxon>
        <taxon>Solanoideae</taxon>
        <taxon>Datureae</taxon>
        <taxon>Datura</taxon>
    </lineage>
</organism>
<feature type="non-terminal residue" evidence="1">
    <location>
        <position position="135"/>
    </location>
</feature>
<evidence type="ECO:0000313" key="2">
    <source>
        <dbReference type="Proteomes" id="UP000823775"/>
    </source>
</evidence>
<evidence type="ECO:0000313" key="1">
    <source>
        <dbReference type="EMBL" id="MCE5167413.1"/>
    </source>
</evidence>
<dbReference type="EMBL" id="JACEIK010103732">
    <property type="protein sequence ID" value="MCE5167413.1"/>
    <property type="molecule type" value="Genomic_DNA"/>
</dbReference>
<gene>
    <name evidence="1" type="ORF">HAX54_001018</name>
</gene>
<reference evidence="1 2" key="1">
    <citation type="journal article" date="2021" name="BMC Genomics">
        <title>Datura genome reveals duplications of psychoactive alkaloid biosynthetic genes and high mutation rate following tissue culture.</title>
        <authorList>
            <person name="Rajewski A."/>
            <person name="Carter-House D."/>
            <person name="Stajich J."/>
            <person name="Litt A."/>
        </authorList>
    </citation>
    <scope>NUCLEOTIDE SEQUENCE [LARGE SCALE GENOMIC DNA]</scope>
    <source>
        <strain evidence="1">AR-01</strain>
    </source>
</reference>
<proteinExistence type="predicted"/>